<gene>
    <name evidence="3" type="ordered locus">Ferp_2096</name>
</gene>
<evidence type="ECO:0000313" key="4">
    <source>
        <dbReference type="Proteomes" id="UP000002613"/>
    </source>
</evidence>
<reference evidence="4" key="1">
    <citation type="submission" date="2010-02" db="EMBL/GenBank/DDBJ databases">
        <title>Complete sequence of Ferroglobus placidus DSM 10642.</title>
        <authorList>
            <consortium name="US DOE Joint Genome Institute"/>
            <person name="Lucas S."/>
            <person name="Copeland A."/>
            <person name="Lapidus A."/>
            <person name="Cheng J.-F."/>
            <person name="Bruce D."/>
            <person name="Goodwin L."/>
            <person name="Pitluck S."/>
            <person name="Saunders E."/>
            <person name="Brettin T."/>
            <person name="Detter J.C."/>
            <person name="Han C."/>
            <person name="Tapia R."/>
            <person name="Larimer F."/>
            <person name="Land M."/>
            <person name="Hauser L."/>
            <person name="Kyrpides N."/>
            <person name="Ivanova N."/>
            <person name="Holmes D."/>
            <person name="Lovley D."/>
            <person name="Kyrpides N."/>
            <person name="Anderson I.J."/>
            <person name="Woyke T."/>
        </authorList>
    </citation>
    <scope>NUCLEOTIDE SEQUENCE [LARGE SCALE GENOMIC DNA]</scope>
    <source>
        <strain evidence="4">DSM 10642 / AEDII12DO</strain>
    </source>
</reference>
<sequence length="164" mass="17946">MKAWHVLLILAIFVGIFVVLPTLPELFMGLGIRSNLIKPLSVEVQDITITGVSLKGLHGSLILSVTNPNPFPAQLDSIDFQVYTKDGTLVASGSIPYTNTIPPNSNKNIALNFNIPWTGGGKLILEKLKGFFTEQKTQLKVTGTVYIDLKATKIPIPFSRWVTV</sequence>
<dbReference type="InterPro" id="IPR004864">
    <property type="entry name" value="LEA_2"/>
</dbReference>
<dbReference type="PaxDb" id="589924-Ferp_2096"/>
<dbReference type="eggNOG" id="arCOG03788">
    <property type="taxonomic scope" value="Archaea"/>
</dbReference>
<feature type="transmembrane region" description="Helical" evidence="1">
    <location>
        <begin position="6"/>
        <end position="28"/>
    </location>
</feature>
<evidence type="ECO:0000259" key="2">
    <source>
        <dbReference type="Pfam" id="PF03168"/>
    </source>
</evidence>
<dbReference type="GeneID" id="8779631"/>
<dbReference type="KEGG" id="fpl:Ferp_2096"/>
<dbReference type="AlphaFoldDB" id="D3S0G4"/>
<dbReference type="RefSeq" id="WP_012966566.1">
    <property type="nucleotide sequence ID" value="NC_013849.1"/>
</dbReference>
<evidence type="ECO:0000256" key="1">
    <source>
        <dbReference type="SAM" id="Phobius"/>
    </source>
</evidence>
<dbReference type="EMBL" id="CP001899">
    <property type="protein sequence ID" value="ADC66227.1"/>
    <property type="molecule type" value="Genomic_DNA"/>
</dbReference>
<keyword evidence="4" id="KW-1185">Reference proteome</keyword>
<name>D3S0G4_FERPA</name>
<dbReference type="HOGENOM" id="CLU_1615242_0_0_2"/>
<dbReference type="Proteomes" id="UP000002613">
    <property type="component" value="Chromosome"/>
</dbReference>
<accession>D3S0G4</accession>
<evidence type="ECO:0000313" key="3">
    <source>
        <dbReference type="EMBL" id="ADC66227.1"/>
    </source>
</evidence>
<reference evidence="3 4" key="2">
    <citation type="journal article" date="2011" name="Stand. Genomic Sci.">
        <title>Complete genome sequence of Ferroglobus placidus AEDII12DO.</title>
        <authorList>
            <person name="Anderson I."/>
            <person name="Risso C."/>
            <person name="Holmes D."/>
            <person name="Lucas S."/>
            <person name="Copeland A."/>
            <person name="Lapidus A."/>
            <person name="Cheng J.F."/>
            <person name="Bruce D."/>
            <person name="Goodwin L."/>
            <person name="Pitluck S."/>
            <person name="Saunders E."/>
            <person name="Brettin T."/>
            <person name="Detter J.C."/>
            <person name="Han C."/>
            <person name="Tapia R."/>
            <person name="Larimer F."/>
            <person name="Land M."/>
            <person name="Hauser L."/>
            <person name="Woyke T."/>
            <person name="Lovley D."/>
            <person name="Kyrpides N."/>
            <person name="Ivanova N."/>
        </authorList>
    </citation>
    <scope>NUCLEOTIDE SEQUENCE [LARGE SCALE GENOMIC DNA]</scope>
    <source>
        <strain evidence="4">DSM 10642 / AEDII12DO</strain>
    </source>
</reference>
<protein>
    <recommendedName>
        <fullName evidence="2">Late embryogenesis abundant protein LEA-2 subgroup domain-containing protein</fullName>
    </recommendedName>
</protein>
<dbReference type="Pfam" id="PF03168">
    <property type="entry name" value="LEA_2"/>
    <property type="match status" value="1"/>
</dbReference>
<dbReference type="STRING" id="589924.Ferp_2096"/>
<keyword evidence="1" id="KW-0812">Transmembrane</keyword>
<proteinExistence type="predicted"/>
<feature type="domain" description="Late embryogenesis abundant protein LEA-2 subgroup" evidence="2">
    <location>
        <begin position="63"/>
        <end position="159"/>
    </location>
</feature>
<dbReference type="SUPFAM" id="SSF117070">
    <property type="entry name" value="LEA14-like"/>
    <property type="match status" value="1"/>
</dbReference>
<dbReference type="Gene3D" id="2.60.40.1820">
    <property type="match status" value="1"/>
</dbReference>
<keyword evidence="1" id="KW-1133">Transmembrane helix</keyword>
<keyword evidence="1" id="KW-0472">Membrane</keyword>
<organism evidence="3 4">
    <name type="scientific">Ferroglobus placidus (strain DSM 10642 / AEDII12DO)</name>
    <dbReference type="NCBI Taxonomy" id="589924"/>
    <lineage>
        <taxon>Archaea</taxon>
        <taxon>Methanobacteriati</taxon>
        <taxon>Methanobacteriota</taxon>
        <taxon>Archaeoglobi</taxon>
        <taxon>Archaeoglobales</taxon>
        <taxon>Archaeoglobaceae</taxon>
        <taxon>Ferroglobus</taxon>
    </lineage>
</organism>